<evidence type="ECO:0000313" key="1">
    <source>
        <dbReference type="EMBL" id="MFC3285655.1"/>
    </source>
</evidence>
<dbReference type="EMBL" id="JBHRUG010000037">
    <property type="protein sequence ID" value="MFC3285655.1"/>
    <property type="molecule type" value="Genomic_DNA"/>
</dbReference>
<gene>
    <name evidence="1" type="ORF">ACFOEV_18820</name>
</gene>
<reference evidence="2" key="1">
    <citation type="journal article" date="2019" name="Int. J. Syst. Evol. Microbiol.">
        <title>The Global Catalogue of Microorganisms (GCM) 10K type strain sequencing project: providing services to taxonomists for standard genome sequencing and annotation.</title>
        <authorList>
            <consortium name="The Broad Institute Genomics Platform"/>
            <consortium name="The Broad Institute Genome Sequencing Center for Infectious Disease"/>
            <person name="Wu L."/>
            <person name="Ma J."/>
        </authorList>
    </citation>
    <scope>NUCLEOTIDE SEQUENCE [LARGE SCALE GENOMIC DNA]</scope>
    <source>
        <strain evidence="2">CECT 7698</strain>
    </source>
</reference>
<evidence type="ECO:0000313" key="2">
    <source>
        <dbReference type="Proteomes" id="UP001595579"/>
    </source>
</evidence>
<keyword evidence="2" id="KW-1185">Reference proteome</keyword>
<protein>
    <submittedName>
        <fullName evidence="1">TIGR02444 family protein</fullName>
    </submittedName>
</protein>
<name>A0ABV7LVN4_9GAMM</name>
<dbReference type="InterPro" id="IPR012659">
    <property type="entry name" value="CHP02444"/>
</dbReference>
<dbReference type="RefSeq" id="WP_386776434.1">
    <property type="nucleotide sequence ID" value="NZ_JBHRUG010000037.1"/>
</dbReference>
<comment type="caution">
    <text evidence="1">The sequence shown here is derived from an EMBL/GenBank/DDBJ whole genome shotgun (WGS) entry which is preliminary data.</text>
</comment>
<dbReference type="Pfam" id="PF09523">
    <property type="entry name" value="DUF2390"/>
    <property type="match status" value="1"/>
</dbReference>
<proteinExistence type="predicted"/>
<dbReference type="Proteomes" id="UP001595579">
    <property type="component" value="Unassembled WGS sequence"/>
</dbReference>
<sequence>MSMDSTQLCRHLRTYLPPASAFGAARSWAVPLWDHALALYAQPEVMTACLYLQDDAGVDVCELLWVCWLQVHGLTLDDDVDSALDDVRAWQTEMTLPLRRQRRALKKRALTNPGLAELRETIQRAELLAERETLVRLQTLAERGQGIRPLGAEDPPLEKRLASRLGLQKKPHLSALKTLETRLDPPTQPR</sequence>
<accession>A0ABV7LVN4</accession>
<dbReference type="NCBIfam" id="TIGR02444">
    <property type="entry name" value="TIGR02444 family protein"/>
    <property type="match status" value="1"/>
</dbReference>
<organism evidence="1 2">
    <name type="scientific">Litchfieldella rifensis</name>
    <dbReference type="NCBI Taxonomy" id="762643"/>
    <lineage>
        <taxon>Bacteria</taxon>
        <taxon>Pseudomonadati</taxon>
        <taxon>Pseudomonadota</taxon>
        <taxon>Gammaproteobacteria</taxon>
        <taxon>Oceanospirillales</taxon>
        <taxon>Halomonadaceae</taxon>
        <taxon>Litchfieldella</taxon>
    </lineage>
</organism>